<proteinExistence type="predicted"/>
<comment type="caution">
    <text evidence="3">The sequence shown here is derived from an EMBL/GenBank/DDBJ whole genome shotgun (WGS) entry which is preliminary data.</text>
</comment>
<evidence type="ECO:0000313" key="4">
    <source>
        <dbReference type="Proteomes" id="UP000616885"/>
    </source>
</evidence>
<feature type="compositionally biased region" description="Acidic residues" evidence="1">
    <location>
        <begin position="1"/>
        <end position="11"/>
    </location>
</feature>
<feature type="domain" description="Brr2 N-terminal helicase PWI" evidence="2">
    <location>
        <begin position="82"/>
        <end position="198"/>
    </location>
</feature>
<evidence type="ECO:0000259" key="2">
    <source>
        <dbReference type="Pfam" id="PF18149"/>
    </source>
</evidence>
<accession>A0A8H7ND89</accession>
<sequence length="315" mass="35247">MGGADGDDADIDERQGVAVTFDDEAGDEELENEVRDVSSEDEDDEDEENEDGVAQATNGDADGDDEMILDSGPVAGKQKDKEKHSVPARDIDAFWLQRQVGSLYPDAHEQTDKTKDALRILSGEPDEAGSEEKSLREIENDLMELFDFEHHELVQKLVENREKVFWLTKLTRSENDEQRAEVEREMASEGLQWILNELHGKKANDGKKMDIKMDIDVPDSIKADALKEEKPEGQLVGGLQPRKLINLDNLVFDQGNHLMTNAKVRLPEGSTKRSFKGYEEIHVPPPRSRTSLANHSSPSQISQSGLVFLLALQSR</sequence>
<evidence type="ECO:0000313" key="3">
    <source>
        <dbReference type="EMBL" id="KAF9753480.1"/>
    </source>
</evidence>
<feature type="compositionally biased region" description="Acidic residues" evidence="1">
    <location>
        <begin position="39"/>
        <end position="51"/>
    </location>
</feature>
<feature type="region of interest" description="Disordered" evidence="1">
    <location>
        <begin position="1"/>
        <end position="88"/>
    </location>
</feature>
<dbReference type="Proteomes" id="UP000616885">
    <property type="component" value="Unassembled WGS sequence"/>
</dbReference>
<evidence type="ECO:0000256" key="1">
    <source>
        <dbReference type="SAM" id="MobiDB-lite"/>
    </source>
</evidence>
<reference evidence="3" key="1">
    <citation type="submission" date="2020-10" db="EMBL/GenBank/DDBJ databases">
        <title>High-Quality Genome Resource of Clonostachys rosea strain S41 by Oxford Nanopore Long-Read Sequencing.</title>
        <authorList>
            <person name="Wang H."/>
        </authorList>
    </citation>
    <scope>NUCLEOTIDE SEQUENCE</scope>
    <source>
        <strain evidence="3">S41</strain>
    </source>
</reference>
<dbReference type="InterPro" id="IPR041094">
    <property type="entry name" value="Brr2_helicase_PWI"/>
</dbReference>
<feature type="compositionally biased region" description="Basic and acidic residues" evidence="1">
    <location>
        <begin position="77"/>
        <end position="88"/>
    </location>
</feature>
<organism evidence="3 4">
    <name type="scientific">Bionectria ochroleuca</name>
    <name type="common">Gliocladium roseum</name>
    <dbReference type="NCBI Taxonomy" id="29856"/>
    <lineage>
        <taxon>Eukaryota</taxon>
        <taxon>Fungi</taxon>
        <taxon>Dikarya</taxon>
        <taxon>Ascomycota</taxon>
        <taxon>Pezizomycotina</taxon>
        <taxon>Sordariomycetes</taxon>
        <taxon>Hypocreomycetidae</taxon>
        <taxon>Hypocreales</taxon>
        <taxon>Bionectriaceae</taxon>
        <taxon>Clonostachys</taxon>
    </lineage>
</organism>
<protein>
    <recommendedName>
        <fullName evidence="2">Brr2 N-terminal helicase PWI domain-containing protein</fullName>
    </recommendedName>
</protein>
<dbReference type="Pfam" id="PF18149">
    <property type="entry name" value="Helicase_PWI"/>
    <property type="match status" value="1"/>
</dbReference>
<dbReference type="EMBL" id="JADCTT010000004">
    <property type="protein sequence ID" value="KAF9753480.1"/>
    <property type="molecule type" value="Genomic_DNA"/>
</dbReference>
<feature type="compositionally biased region" description="Acidic residues" evidence="1">
    <location>
        <begin position="21"/>
        <end position="31"/>
    </location>
</feature>
<dbReference type="AlphaFoldDB" id="A0A8H7ND89"/>
<gene>
    <name evidence="3" type="ORF">IM811_012238</name>
</gene>
<name>A0A8H7ND89_BIOOC</name>